<reference evidence="3" key="1">
    <citation type="journal article" date="2014" name="Int. J. Syst. Evol. Microbiol.">
        <title>Complete genome sequence of Corynebacterium casei LMG S-19264T (=DSM 44701T), isolated from a smear-ripened cheese.</title>
        <authorList>
            <consortium name="US DOE Joint Genome Institute (JGI-PGF)"/>
            <person name="Walter F."/>
            <person name="Albersmeier A."/>
            <person name="Kalinowski J."/>
            <person name="Ruckert C."/>
        </authorList>
    </citation>
    <scope>NUCLEOTIDE SEQUENCE</scope>
    <source>
        <strain evidence="3">CCM 7905</strain>
    </source>
</reference>
<name>A0A917D659_9NOCA</name>
<dbReference type="PANTHER" id="PTHR33969">
    <property type="entry name" value="SEGREGATION AND CONDENSATION PROTEIN A"/>
    <property type="match status" value="1"/>
</dbReference>
<keyword evidence="4" id="KW-1185">Reference proteome</keyword>
<sequence>MTAATVVPVDKPTGFQVRLQNFEGPFDLLLTLINSHRLDVTEVALHVVTDDFIAYTRDLGPEMGLDQTTEFLVVAATLLDLKAARLLPAGDVEDAEDLALLEVRDLLFARLLQYRAYKQVAQLFGELEGAALRRYPRSVSLEDQFADLLPEVLLGVNPQRFAEIAASAFAPRTVPTVGLDHLHVSKVSVPEHAAAVLEILRGAGEGEWTSFGDLVAACGVTVEIVARFLALLELYRERAIVFDQPDALGELKVSWTGEHPDVAGLTEVEDYG</sequence>
<evidence type="ECO:0000313" key="3">
    <source>
        <dbReference type="EMBL" id="GGG11089.1"/>
    </source>
</evidence>
<evidence type="ECO:0000256" key="2">
    <source>
        <dbReference type="ARBA" id="ARBA00044777"/>
    </source>
</evidence>
<protein>
    <recommendedName>
        <fullName evidence="2">Segregation and condensation protein A</fullName>
    </recommendedName>
</protein>
<evidence type="ECO:0000313" key="4">
    <source>
        <dbReference type="Proteomes" id="UP000654257"/>
    </source>
</evidence>
<comment type="caution">
    <text evidence="3">The sequence shown here is derived from an EMBL/GenBank/DDBJ whole genome shotgun (WGS) entry which is preliminary data.</text>
</comment>
<keyword evidence="1" id="KW-0159">Chromosome partition</keyword>
<dbReference type="Proteomes" id="UP000654257">
    <property type="component" value="Unassembled WGS sequence"/>
</dbReference>
<organism evidence="3 4">
    <name type="scientific">Rhodococcoides trifolii</name>
    <dbReference type="NCBI Taxonomy" id="908250"/>
    <lineage>
        <taxon>Bacteria</taxon>
        <taxon>Bacillati</taxon>
        <taxon>Actinomycetota</taxon>
        <taxon>Actinomycetes</taxon>
        <taxon>Mycobacteriales</taxon>
        <taxon>Nocardiaceae</taxon>
        <taxon>Rhodococcoides</taxon>
    </lineage>
</organism>
<dbReference type="RefSeq" id="WP_188545192.1">
    <property type="nucleotide sequence ID" value="NZ_BMCU01000002.1"/>
</dbReference>
<proteinExistence type="predicted"/>
<evidence type="ECO:0000256" key="1">
    <source>
        <dbReference type="ARBA" id="ARBA00022829"/>
    </source>
</evidence>
<dbReference type="Gene3D" id="6.10.250.2410">
    <property type="match status" value="1"/>
</dbReference>
<gene>
    <name evidence="3" type="primary">scpA</name>
    <name evidence="3" type="ORF">GCM10007304_26420</name>
</gene>
<dbReference type="GO" id="GO:0007059">
    <property type="term" value="P:chromosome segregation"/>
    <property type="evidence" value="ECO:0007669"/>
    <property type="project" value="UniProtKB-KW"/>
</dbReference>
<reference evidence="3" key="2">
    <citation type="submission" date="2020-09" db="EMBL/GenBank/DDBJ databases">
        <authorList>
            <person name="Sun Q."/>
            <person name="Sedlacek I."/>
        </authorList>
    </citation>
    <scope>NUCLEOTIDE SEQUENCE</scope>
    <source>
        <strain evidence="3">CCM 7905</strain>
    </source>
</reference>
<dbReference type="AlphaFoldDB" id="A0A917D659"/>
<dbReference type="PANTHER" id="PTHR33969:SF2">
    <property type="entry name" value="SEGREGATION AND CONDENSATION PROTEIN A"/>
    <property type="match status" value="1"/>
</dbReference>
<dbReference type="Pfam" id="PF02616">
    <property type="entry name" value="SMC_ScpA"/>
    <property type="match status" value="1"/>
</dbReference>
<dbReference type="EMBL" id="BMCU01000002">
    <property type="protein sequence ID" value="GGG11089.1"/>
    <property type="molecule type" value="Genomic_DNA"/>
</dbReference>
<accession>A0A917D659</accession>
<dbReference type="InterPro" id="IPR003768">
    <property type="entry name" value="ScpA"/>
</dbReference>